<evidence type="ECO:0000259" key="1">
    <source>
        <dbReference type="Pfam" id="PF04230"/>
    </source>
</evidence>
<dbReference type="Proteomes" id="UP001213979">
    <property type="component" value="Unassembled WGS sequence"/>
</dbReference>
<protein>
    <submittedName>
        <fullName evidence="2">Polysaccharide pyruvyl transferase family protein</fullName>
    </submittedName>
</protein>
<dbReference type="Pfam" id="PF04230">
    <property type="entry name" value="PS_pyruv_trans"/>
    <property type="match status" value="1"/>
</dbReference>
<dbReference type="RefSeq" id="WP_275191957.1">
    <property type="nucleotide sequence ID" value="NZ_JAQOTG010000010.1"/>
</dbReference>
<feature type="domain" description="Polysaccharide pyruvyl transferase" evidence="1">
    <location>
        <begin position="15"/>
        <end position="310"/>
    </location>
</feature>
<sequence length="384" mass="43481">MKIGIIGNYGHHNNGDEAILMGILKQLTEELAISKTDIVIFSHNPENTEERYGVRAIPLLSRKKSLLLTILTTLKANYLRMKELDVLIIGGGGLLMDLYKRDAPLYATLGMLGHYAGCKVVIYGVGAGPIRTKAGAFFIKQLLKKAQQISVRDESSRELLQSLQVKKEIEVIGDPALFLARSSKKMQRDSVRQIAVTAVPYYSSQYWPTTDEQKYQQYISGMAQNLDELIRQKGVHITFFSTKYPQDVQVTKDIASFMQYRDKVVIIDQNLYPSEILSLCESHDLVIGTRLHSLILGIAAKTPVIGVGYHPKVQHFLTAIQQLDRYIAIEKLSQDDQLMLQMVNEIEKNWPEVQQRIELISENMKNEAEKGIQLLQRIIGEKHV</sequence>
<reference evidence="2 3" key="1">
    <citation type="submission" date="2023-01" db="EMBL/GenBank/DDBJ databases">
        <title>Genome-based reclassification of Anoxybacillus geothermalis as a later heterotypic synonym of Anoxybacillus rupiensis.</title>
        <authorList>
            <person name="Inan Bektas K."/>
            <person name="Canakci S."/>
            <person name="Belduz A.A."/>
            <person name="Guler H.H."/>
        </authorList>
    </citation>
    <scope>NUCLEOTIDE SEQUENCE [LARGE SCALE GENOMIC DNA]</scope>
    <source>
        <strain evidence="2 3">DSM 17127</strain>
    </source>
</reference>
<dbReference type="EMBL" id="JAQOTG010000010">
    <property type="protein sequence ID" value="MDE8564505.1"/>
    <property type="molecule type" value="Genomic_DNA"/>
</dbReference>
<evidence type="ECO:0000313" key="2">
    <source>
        <dbReference type="EMBL" id="MDE8564505.1"/>
    </source>
</evidence>
<dbReference type="PANTHER" id="PTHR36836">
    <property type="entry name" value="COLANIC ACID BIOSYNTHESIS PROTEIN WCAK"/>
    <property type="match status" value="1"/>
</dbReference>
<comment type="caution">
    <text evidence="2">The sequence shown here is derived from an EMBL/GenBank/DDBJ whole genome shotgun (WGS) entry which is preliminary data.</text>
</comment>
<proteinExistence type="predicted"/>
<dbReference type="InterPro" id="IPR007345">
    <property type="entry name" value="Polysacch_pyruvyl_Trfase"/>
</dbReference>
<organism evidence="2 3">
    <name type="scientific">Anoxybacteroides rupiense</name>
    <dbReference type="NCBI Taxonomy" id="311460"/>
    <lineage>
        <taxon>Bacteria</taxon>
        <taxon>Bacillati</taxon>
        <taxon>Bacillota</taxon>
        <taxon>Bacilli</taxon>
        <taxon>Bacillales</taxon>
        <taxon>Anoxybacillaceae</taxon>
        <taxon>Anoxybacteroides</taxon>
    </lineage>
</organism>
<gene>
    <name evidence="2" type="ORF">PNH38_11525</name>
</gene>
<evidence type="ECO:0000313" key="3">
    <source>
        <dbReference type="Proteomes" id="UP001213979"/>
    </source>
</evidence>
<accession>A0ABT5W7H0</accession>
<keyword evidence="2" id="KW-0808">Transferase</keyword>
<dbReference type="PANTHER" id="PTHR36836:SF1">
    <property type="entry name" value="COLANIC ACID BIOSYNTHESIS PROTEIN WCAK"/>
    <property type="match status" value="1"/>
</dbReference>
<name>A0ABT5W7H0_9BACL</name>
<dbReference type="GO" id="GO:0016740">
    <property type="term" value="F:transferase activity"/>
    <property type="evidence" value="ECO:0007669"/>
    <property type="project" value="UniProtKB-KW"/>
</dbReference>
<keyword evidence="3" id="KW-1185">Reference proteome</keyword>